<dbReference type="GO" id="GO:0071766">
    <property type="term" value="P:Actinobacterium-type cell wall biogenesis"/>
    <property type="evidence" value="ECO:0007669"/>
    <property type="project" value="UniProtKB-ARBA"/>
</dbReference>
<protein>
    <recommendedName>
        <fullName evidence="7">Carrier domain-containing protein</fullName>
    </recommendedName>
</protein>
<dbReference type="SUPFAM" id="SSF47336">
    <property type="entry name" value="ACP-like"/>
    <property type="match status" value="1"/>
</dbReference>
<dbReference type="PROSITE" id="PS00455">
    <property type="entry name" value="AMP_BINDING"/>
    <property type="match status" value="1"/>
</dbReference>
<accession>A0AAJ0XAU5</accession>
<dbReference type="InterPro" id="IPR042099">
    <property type="entry name" value="ANL_N_sf"/>
</dbReference>
<dbReference type="CDD" id="cd05931">
    <property type="entry name" value="FAAL"/>
    <property type="match status" value="1"/>
</dbReference>
<keyword evidence="3" id="KW-0597">Phosphoprotein</keyword>
<dbReference type="GO" id="GO:0031177">
    <property type="term" value="F:phosphopantetheine binding"/>
    <property type="evidence" value="ECO:0007669"/>
    <property type="project" value="InterPro"/>
</dbReference>
<comment type="caution">
    <text evidence="8">The sequence shown here is derived from an EMBL/GenBank/DDBJ whole genome shotgun (WGS) entry which is preliminary data.</text>
</comment>
<keyword evidence="9" id="KW-1185">Reference proteome</keyword>
<dbReference type="InterPro" id="IPR036736">
    <property type="entry name" value="ACP-like_sf"/>
</dbReference>
<name>A0AAJ0XAU5_9GAMM</name>
<evidence type="ECO:0000313" key="8">
    <source>
        <dbReference type="EMBL" id="MBK1705485.1"/>
    </source>
</evidence>
<dbReference type="GO" id="GO:0016874">
    <property type="term" value="F:ligase activity"/>
    <property type="evidence" value="ECO:0007669"/>
    <property type="project" value="UniProtKB-KW"/>
</dbReference>
<dbReference type="PANTHER" id="PTHR22754">
    <property type="entry name" value="DISCO-INTERACTING PROTEIN 2 DIP2 -RELATED"/>
    <property type="match status" value="1"/>
</dbReference>
<keyword evidence="2" id="KW-0596">Phosphopantetheine</keyword>
<evidence type="ECO:0000256" key="5">
    <source>
        <dbReference type="ARBA" id="ARBA00022832"/>
    </source>
</evidence>
<dbReference type="PROSITE" id="PS50075">
    <property type="entry name" value="CARRIER"/>
    <property type="match status" value="1"/>
</dbReference>
<keyword evidence="5" id="KW-0276">Fatty acid metabolism</keyword>
<dbReference type="GO" id="GO:0006633">
    <property type="term" value="P:fatty acid biosynthetic process"/>
    <property type="evidence" value="ECO:0007669"/>
    <property type="project" value="TreeGrafter"/>
</dbReference>
<dbReference type="AlphaFoldDB" id="A0AAJ0XAU5"/>
<gene>
    <name evidence="8" type="ORF">CKO40_13215</name>
</gene>
<sequence>MNTLGADATIIDALDHWARVQPTAPALSFLDEADGAAHVFSHADLAKASARFAAGLSQIIKLGEVVPLLYRPGPDFAIAFLGTLRAGAIAVPLPPLSRGIGATPISRFLMDCDARILVAGPGYLDLLKSENTLNDRVQVLDAAELNCDLGSNEVSPGPENIAFLQYTSGSTGTPRGVRVKHHHLLANQRMIGEWLGSDAQLTCLSWLPHYHDMGLVGGLLHPLFVGGQALLMSPAAFLRRPVAWLEAIERYRVNISLSPNFGLDYVLRRVTPDQRSRLDLSVLRVLLCGSEPVRAGTLENFAAAFSAAGFQSHCLTPCYGLAEATLFVAGHAIGEPIRTIVLDGRSLVGCGRAATGTRVAIVDPVSGCALPEGEIGEIEITGDAIADGYHGMPQHCFNSRFRTGDLGVVERGDLFVLGRISDLIIVRGRNIHPHDIEDTVLAADSDVRTSGTVAFVLEVEGAEEIVILAEVERRIRSPMRDIATRIARAVARDQGVRIDEVALVRASSIPKTTSGKLRRKEARRRYCTGEMTVLHRYRPPNFEAAAFPETGPLTHDHIGIENWLIHCLSRALQIDPERIDRRVPLADHGLDSASAVELAARFRSEFKIDVDETVFWEHPTLRDLVDYLAVQLER</sequence>
<dbReference type="Gene3D" id="3.40.50.12780">
    <property type="entry name" value="N-terminal domain of ligase-like"/>
    <property type="match status" value="1"/>
</dbReference>
<feature type="domain" description="Carrier" evidence="7">
    <location>
        <begin position="558"/>
        <end position="632"/>
    </location>
</feature>
<reference evidence="8" key="2">
    <citation type="journal article" date="2020" name="Microorganisms">
        <title>Osmotic Adaptation and Compatible Solute Biosynthesis of Phototrophic Bacteria as Revealed from Genome Analyses.</title>
        <authorList>
            <person name="Imhoff J.F."/>
            <person name="Rahn T."/>
            <person name="Kunzel S."/>
            <person name="Keller A."/>
            <person name="Neulinger S.C."/>
        </authorList>
    </citation>
    <scope>NUCLEOTIDE SEQUENCE</scope>
    <source>
        <strain evidence="8">DSM 11080</strain>
    </source>
</reference>
<dbReference type="Pfam" id="PF00550">
    <property type="entry name" value="PP-binding"/>
    <property type="match status" value="1"/>
</dbReference>
<dbReference type="InterPro" id="IPR020845">
    <property type="entry name" value="AMP-binding_CS"/>
</dbReference>
<dbReference type="InterPro" id="IPR045851">
    <property type="entry name" value="AMP-bd_C_sf"/>
</dbReference>
<dbReference type="PANTHER" id="PTHR22754:SF32">
    <property type="entry name" value="DISCO-INTERACTING PROTEIN 2"/>
    <property type="match status" value="1"/>
</dbReference>
<dbReference type="EMBL" id="NRSJ01000023">
    <property type="protein sequence ID" value="MBK1705485.1"/>
    <property type="molecule type" value="Genomic_DNA"/>
</dbReference>
<dbReference type="InterPro" id="IPR020806">
    <property type="entry name" value="PKS_PP-bd"/>
</dbReference>
<dbReference type="GO" id="GO:0070566">
    <property type="term" value="F:adenylyltransferase activity"/>
    <property type="evidence" value="ECO:0007669"/>
    <property type="project" value="TreeGrafter"/>
</dbReference>
<dbReference type="Gene3D" id="1.10.1200.10">
    <property type="entry name" value="ACP-like"/>
    <property type="match status" value="1"/>
</dbReference>
<dbReference type="SMART" id="SM00823">
    <property type="entry name" value="PKS_PP"/>
    <property type="match status" value="1"/>
</dbReference>
<dbReference type="InterPro" id="IPR025110">
    <property type="entry name" value="AMP-bd_C"/>
</dbReference>
<dbReference type="Pfam" id="PF23024">
    <property type="entry name" value="AMP-dom_DIP2-like"/>
    <property type="match status" value="1"/>
</dbReference>
<keyword evidence="4" id="KW-0436">Ligase</keyword>
<dbReference type="Pfam" id="PF00501">
    <property type="entry name" value="AMP-binding"/>
    <property type="match status" value="1"/>
</dbReference>
<keyword evidence="6" id="KW-0443">Lipid metabolism</keyword>
<evidence type="ECO:0000313" key="9">
    <source>
        <dbReference type="Proteomes" id="UP001296776"/>
    </source>
</evidence>
<proteinExistence type="inferred from homology"/>
<dbReference type="Proteomes" id="UP001296776">
    <property type="component" value="Unassembled WGS sequence"/>
</dbReference>
<evidence type="ECO:0000256" key="2">
    <source>
        <dbReference type="ARBA" id="ARBA00022450"/>
    </source>
</evidence>
<evidence type="ECO:0000259" key="7">
    <source>
        <dbReference type="PROSITE" id="PS50075"/>
    </source>
</evidence>
<dbReference type="Gene3D" id="3.30.300.30">
    <property type="match status" value="1"/>
</dbReference>
<evidence type="ECO:0000256" key="3">
    <source>
        <dbReference type="ARBA" id="ARBA00022553"/>
    </source>
</evidence>
<dbReference type="InterPro" id="IPR040097">
    <property type="entry name" value="FAAL/FAAC"/>
</dbReference>
<dbReference type="FunFam" id="3.40.50.12780:FF:000013">
    <property type="entry name" value="Long-chain-fatty-acid--AMP ligase FadD32"/>
    <property type="match status" value="1"/>
</dbReference>
<dbReference type="SUPFAM" id="SSF56801">
    <property type="entry name" value="Acetyl-CoA synthetase-like"/>
    <property type="match status" value="1"/>
</dbReference>
<dbReference type="InterPro" id="IPR009081">
    <property type="entry name" value="PP-bd_ACP"/>
</dbReference>
<dbReference type="SMART" id="SM01294">
    <property type="entry name" value="PKS_PP_betabranch"/>
    <property type="match status" value="1"/>
</dbReference>
<evidence type="ECO:0000256" key="1">
    <source>
        <dbReference type="ARBA" id="ARBA00006432"/>
    </source>
</evidence>
<organism evidence="8 9">
    <name type="scientific">Halochromatium glycolicum</name>
    <dbReference type="NCBI Taxonomy" id="85075"/>
    <lineage>
        <taxon>Bacteria</taxon>
        <taxon>Pseudomonadati</taxon>
        <taxon>Pseudomonadota</taxon>
        <taxon>Gammaproteobacteria</taxon>
        <taxon>Chromatiales</taxon>
        <taxon>Chromatiaceae</taxon>
        <taxon>Halochromatium</taxon>
    </lineage>
</organism>
<dbReference type="GO" id="GO:0005886">
    <property type="term" value="C:plasma membrane"/>
    <property type="evidence" value="ECO:0007669"/>
    <property type="project" value="TreeGrafter"/>
</dbReference>
<dbReference type="RefSeq" id="WP_200346702.1">
    <property type="nucleotide sequence ID" value="NZ_NRSJ01000023.1"/>
</dbReference>
<evidence type="ECO:0000256" key="6">
    <source>
        <dbReference type="ARBA" id="ARBA00023098"/>
    </source>
</evidence>
<evidence type="ECO:0000256" key="4">
    <source>
        <dbReference type="ARBA" id="ARBA00022598"/>
    </source>
</evidence>
<reference evidence="8" key="1">
    <citation type="submission" date="2017-08" db="EMBL/GenBank/DDBJ databases">
        <authorList>
            <person name="Imhoff J.F."/>
            <person name="Rahn T."/>
            <person name="Kuenzel S."/>
            <person name="Neulinger S.C."/>
        </authorList>
    </citation>
    <scope>NUCLEOTIDE SEQUENCE</scope>
    <source>
        <strain evidence="8">DSM 11080</strain>
    </source>
</reference>
<comment type="similarity">
    <text evidence="1">Belongs to the ATP-dependent AMP-binding enzyme family.</text>
</comment>
<dbReference type="InterPro" id="IPR000873">
    <property type="entry name" value="AMP-dep_synth/lig_dom"/>
</dbReference>